<feature type="region of interest" description="Disordered" evidence="7">
    <location>
        <begin position="81"/>
        <end position="112"/>
    </location>
</feature>
<dbReference type="PANTHER" id="PTHR11831:SF4">
    <property type="entry name" value="SMALL RIBOSOMAL SUBUNIT PROTEIN US4M"/>
    <property type="match status" value="1"/>
</dbReference>
<dbReference type="EMBL" id="LN679112">
    <property type="protein sequence ID" value="CEL53533.1"/>
    <property type="molecule type" value="Genomic_DNA"/>
</dbReference>
<feature type="compositionally biased region" description="Basic and acidic residues" evidence="7">
    <location>
        <begin position="243"/>
        <end position="257"/>
    </location>
</feature>
<dbReference type="InterPro" id="IPR036986">
    <property type="entry name" value="S4_RNA-bd_sf"/>
</dbReference>
<dbReference type="AlphaFoldDB" id="A0A0B7FBG8"/>
<gene>
    <name evidence="9" type="ORF">RSOLAG1IB_06388</name>
</gene>
<dbReference type="GO" id="GO:0019843">
    <property type="term" value="F:rRNA binding"/>
    <property type="evidence" value="ECO:0007669"/>
    <property type="project" value="UniProtKB-KW"/>
</dbReference>
<evidence type="ECO:0000256" key="4">
    <source>
        <dbReference type="ARBA" id="ARBA00022980"/>
    </source>
</evidence>
<evidence type="ECO:0000313" key="10">
    <source>
        <dbReference type="Proteomes" id="UP000059188"/>
    </source>
</evidence>
<dbReference type="InterPro" id="IPR018079">
    <property type="entry name" value="Ribosomal_uS4_CS"/>
</dbReference>
<evidence type="ECO:0000256" key="2">
    <source>
        <dbReference type="ARBA" id="ARBA00022730"/>
    </source>
</evidence>
<protein>
    <submittedName>
        <fullName evidence="9">Putative 37S ribosomal protein S4-like</fullName>
    </submittedName>
</protein>
<reference evidence="9 10" key="1">
    <citation type="submission" date="2014-11" db="EMBL/GenBank/DDBJ databases">
        <authorList>
            <person name="Wibberg Daniel"/>
        </authorList>
    </citation>
    <scope>NUCLEOTIDE SEQUENCE [LARGE SCALE GENOMIC DNA]</scope>
    <source>
        <strain evidence="9">Rhizoctonia solani AG1-IB 7/3/14</strain>
    </source>
</reference>
<dbReference type="InterPro" id="IPR002942">
    <property type="entry name" value="S4_RNA-bd"/>
</dbReference>
<dbReference type="GO" id="GO:0003735">
    <property type="term" value="F:structural constituent of ribosome"/>
    <property type="evidence" value="ECO:0007669"/>
    <property type="project" value="TreeGrafter"/>
</dbReference>
<dbReference type="CDD" id="cd00165">
    <property type="entry name" value="S4"/>
    <property type="match status" value="1"/>
</dbReference>
<evidence type="ECO:0000256" key="6">
    <source>
        <dbReference type="PROSITE-ProRule" id="PRU00182"/>
    </source>
</evidence>
<keyword evidence="10" id="KW-1185">Reference proteome</keyword>
<dbReference type="PROSITE" id="PS00632">
    <property type="entry name" value="RIBOSOMAL_S4"/>
    <property type="match status" value="1"/>
</dbReference>
<sequence length="355" mass="39828">MRDANVFNLARSLPRMSWKAVNLWSIWNRSIGPGTAGAKFTKSSKTLFQQRWAAKRFVRAYHGDWIAEKRFQRWFLPSGLPSTRPSTSSKTTEQVETYAGRKGRPQRSATQPTPVTSLMLVEVERRLDVFIFRCCFATSAWQARQLVVHGKVKLNGKKHTNPNVLLNPGDMVSVDPTAIDMLKIVQSPAEGSPKEQVDEAPKNEPESEDQVETAATESTEKPATTSESPSASPSSSSTTKPRSALEDAPKTFIDPETRATVLNQRGTSFSLPAFASPHLFIPAYIEPAFNTCSAVYVRHPTARPGYSEIPSPFGADGEVMRFAWEWYKRHRPRMRSKKNTWINPSGERGNWNMIQ</sequence>
<keyword evidence="3 6" id="KW-0694">RNA-binding</keyword>
<feature type="domain" description="RNA-binding S4" evidence="8">
    <location>
        <begin position="125"/>
        <end position="183"/>
    </location>
</feature>
<dbReference type="SUPFAM" id="SSF55174">
    <property type="entry name" value="Alpha-L RNA-binding motif"/>
    <property type="match status" value="1"/>
</dbReference>
<dbReference type="Gene3D" id="3.10.290.10">
    <property type="entry name" value="RNA-binding S4 domain"/>
    <property type="match status" value="1"/>
</dbReference>
<evidence type="ECO:0000256" key="5">
    <source>
        <dbReference type="ARBA" id="ARBA00023274"/>
    </source>
</evidence>
<feature type="compositionally biased region" description="Low complexity" evidence="7">
    <location>
        <begin position="222"/>
        <end position="242"/>
    </location>
</feature>
<evidence type="ECO:0000256" key="1">
    <source>
        <dbReference type="ARBA" id="ARBA00007465"/>
    </source>
</evidence>
<keyword evidence="4 9" id="KW-0689">Ribosomal protein</keyword>
<evidence type="ECO:0000259" key="8">
    <source>
        <dbReference type="SMART" id="SM00363"/>
    </source>
</evidence>
<proteinExistence type="inferred from homology"/>
<dbReference type="GO" id="GO:0042274">
    <property type="term" value="P:ribosomal small subunit biogenesis"/>
    <property type="evidence" value="ECO:0007669"/>
    <property type="project" value="TreeGrafter"/>
</dbReference>
<dbReference type="Pfam" id="PF01479">
    <property type="entry name" value="S4"/>
    <property type="match status" value="1"/>
</dbReference>
<feature type="region of interest" description="Disordered" evidence="7">
    <location>
        <begin position="186"/>
        <end position="257"/>
    </location>
</feature>
<name>A0A0B7FBG8_THACB</name>
<feature type="compositionally biased region" description="Basic and acidic residues" evidence="7">
    <location>
        <begin position="192"/>
        <end position="205"/>
    </location>
</feature>
<dbReference type="OrthoDB" id="3356781at2759"/>
<dbReference type="PROSITE" id="PS50889">
    <property type="entry name" value="S4"/>
    <property type="match status" value="1"/>
</dbReference>
<evidence type="ECO:0000313" key="9">
    <source>
        <dbReference type="EMBL" id="CEL53533.1"/>
    </source>
</evidence>
<dbReference type="STRING" id="1108050.A0A0B7FBG8"/>
<evidence type="ECO:0000256" key="7">
    <source>
        <dbReference type="SAM" id="MobiDB-lite"/>
    </source>
</evidence>
<dbReference type="SMART" id="SM00363">
    <property type="entry name" value="S4"/>
    <property type="match status" value="1"/>
</dbReference>
<feature type="compositionally biased region" description="Low complexity" evidence="7">
    <location>
        <begin position="81"/>
        <end position="92"/>
    </location>
</feature>
<comment type="similarity">
    <text evidence="1">Belongs to the universal ribosomal protein uS4 family.</text>
</comment>
<organism evidence="9 10">
    <name type="scientific">Thanatephorus cucumeris (strain AG1-IB / isolate 7/3/14)</name>
    <name type="common">Lettuce bottom rot fungus</name>
    <name type="synonym">Rhizoctonia solani</name>
    <dbReference type="NCBI Taxonomy" id="1108050"/>
    <lineage>
        <taxon>Eukaryota</taxon>
        <taxon>Fungi</taxon>
        <taxon>Dikarya</taxon>
        <taxon>Basidiomycota</taxon>
        <taxon>Agaricomycotina</taxon>
        <taxon>Agaricomycetes</taxon>
        <taxon>Cantharellales</taxon>
        <taxon>Ceratobasidiaceae</taxon>
        <taxon>Rhizoctonia</taxon>
        <taxon>Rhizoctonia solani AG-1</taxon>
    </lineage>
</organism>
<dbReference type="PANTHER" id="PTHR11831">
    <property type="entry name" value="30S 40S RIBOSOMAL PROTEIN"/>
    <property type="match status" value="1"/>
</dbReference>
<dbReference type="GO" id="GO:0005763">
    <property type="term" value="C:mitochondrial small ribosomal subunit"/>
    <property type="evidence" value="ECO:0007669"/>
    <property type="project" value="TreeGrafter"/>
</dbReference>
<dbReference type="Proteomes" id="UP000059188">
    <property type="component" value="Unassembled WGS sequence"/>
</dbReference>
<keyword evidence="5" id="KW-0687">Ribonucleoprotein</keyword>
<accession>A0A0B7FBG8</accession>
<evidence type="ECO:0000256" key="3">
    <source>
        <dbReference type="ARBA" id="ARBA00022884"/>
    </source>
</evidence>
<dbReference type="InterPro" id="IPR022801">
    <property type="entry name" value="Ribosomal_uS4"/>
</dbReference>
<keyword evidence="2 6" id="KW-0699">rRNA-binding</keyword>